<proteinExistence type="predicted"/>
<dbReference type="Proteomes" id="UP000078560">
    <property type="component" value="Unassembled WGS sequence"/>
</dbReference>
<sequence length="57" mass="6955">FRTIKTWMYNKINRIKKIKEHLYNEDPEETLENSLQYQTSFSENGRININYHTSETS</sequence>
<reference evidence="2" key="1">
    <citation type="submission" date="2016-05" db="EMBL/GenBank/DDBJ databases">
        <authorList>
            <person name="Naeem Raeece"/>
        </authorList>
    </citation>
    <scope>NUCLEOTIDE SEQUENCE [LARGE SCALE GENOMIC DNA]</scope>
</reference>
<organism evidence="1 2">
    <name type="scientific">Plasmodium ovale curtisi</name>
    <dbReference type="NCBI Taxonomy" id="864141"/>
    <lineage>
        <taxon>Eukaryota</taxon>
        <taxon>Sar</taxon>
        <taxon>Alveolata</taxon>
        <taxon>Apicomplexa</taxon>
        <taxon>Aconoidasida</taxon>
        <taxon>Haemosporida</taxon>
        <taxon>Plasmodiidae</taxon>
        <taxon>Plasmodium</taxon>
        <taxon>Plasmodium (Plasmodium)</taxon>
    </lineage>
</organism>
<gene>
    <name evidence="1" type="ORF">POVCU2_0063130</name>
</gene>
<protein>
    <recommendedName>
        <fullName evidence="3">PIR Superfamily Protein</fullName>
    </recommendedName>
</protein>
<evidence type="ECO:0000313" key="2">
    <source>
        <dbReference type="Proteomes" id="UP000078560"/>
    </source>
</evidence>
<dbReference type="EMBL" id="FLQU01000977">
    <property type="protein sequence ID" value="SBS90719.1"/>
    <property type="molecule type" value="Genomic_DNA"/>
</dbReference>
<evidence type="ECO:0008006" key="3">
    <source>
        <dbReference type="Google" id="ProtNLM"/>
    </source>
</evidence>
<name>A0A1A8WFZ8_PLAOA</name>
<evidence type="ECO:0000313" key="1">
    <source>
        <dbReference type="EMBL" id="SBS90719.1"/>
    </source>
</evidence>
<accession>A0A1A8WFZ8</accession>
<dbReference type="AlphaFoldDB" id="A0A1A8WFZ8"/>
<feature type="non-terminal residue" evidence="1">
    <location>
        <position position="1"/>
    </location>
</feature>